<dbReference type="InterPro" id="IPR010105">
    <property type="entry name" value="TonB_sidphr_rcpt"/>
</dbReference>
<organism evidence="19 20">
    <name type="scientific">Herminiimonas glaciei</name>
    <dbReference type="NCBI Taxonomy" id="523788"/>
    <lineage>
        <taxon>Bacteria</taxon>
        <taxon>Pseudomonadati</taxon>
        <taxon>Pseudomonadota</taxon>
        <taxon>Betaproteobacteria</taxon>
        <taxon>Burkholderiales</taxon>
        <taxon>Oxalobacteraceae</taxon>
        <taxon>Herminiimonas</taxon>
    </lineage>
</organism>
<evidence type="ECO:0000256" key="13">
    <source>
        <dbReference type="ARBA" id="ARBA00023237"/>
    </source>
</evidence>
<dbReference type="InterPro" id="IPR012910">
    <property type="entry name" value="Plug_dom"/>
</dbReference>
<keyword evidence="8" id="KW-0408">Iron</keyword>
<evidence type="ECO:0000256" key="12">
    <source>
        <dbReference type="ARBA" id="ARBA00023170"/>
    </source>
</evidence>
<accession>A0ABW2I860</accession>
<keyword evidence="10 16" id="KW-0798">TonB box</keyword>
<dbReference type="EMBL" id="JBHTBU010000001">
    <property type="protein sequence ID" value="MFC7287122.1"/>
    <property type="molecule type" value="Genomic_DNA"/>
</dbReference>
<evidence type="ECO:0000259" key="18">
    <source>
        <dbReference type="SMART" id="SM00965"/>
    </source>
</evidence>
<reference evidence="20" key="1">
    <citation type="journal article" date="2019" name="Int. J. Syst. Evol. Microbiol.">
        <title>The Global Catalogue of Microorganisms (GCM) 10K type strain sequencing project: providing services to taxonomists for standard genome sequencing and annotation.</title>
        <authorList>
            <consortium name="The Broad Institute Genomics Platform"/>
            <consortium name="The Broad Institute Genome Sequencing Center for Infectious Disease"/>
            <person name="Wu L."/>
            <person name="Ma J."/>
        </authorList>
    </citation>
    <scope>NUCLEOTIDE SEQUENCE [LARGE SCALE GENOMIC DNA]</scope>
    <source>
        <strain evidence="20">KACC 12508</strain>
    </source>
</reference>
<keyword evidence="6 14" id="KW-0812">Transmembrane</keyword>
<dbReference type="PROSITE" id="PS01156">
    <property type="entry name" value="TONB_DEPENDENT_REC_2"/>
    <property type="match status" value="1"/>
</dbReference>
<dbReference type="InterPro" id="IPR000531">
    <property type="entry name" value="Beta-barrel_TonB"/>
</dbReference>
<keyword evidence="7 17" id="KW-0732">Signal</keyword>
<dbReference type="Pfam" id="PF07660">
    <property type="entry name" value="STN"/>
    <property type="match status" value="1"/>
</dbReference>
<evidence type="ECO:0000256" key="11">
    <source>
        <dbReference type="ARBA" id="ARBA00023136"/>
    </source>
</evidence>
<keyword evidence="3 14" id="KW-0813">Transport</keyword>
<feature type="chain" id="PRO_5046950890" evidence="17">
    <location>
        <begin position="26"/>
        <end position="802"/>
    </location>
</feature>
<dbReference type="PROSITE" id="PS52016">
    <property type="entry name" value="TONB_DEPENDENT_REC_3"/>
    <property type="match status" value="1"/>
</dbReference>
<feature type="signal peptide" evidence="17">
    <location>
        <begin position="1"/>
        <end position="25"/>
    </location>
</feature>
<dbReference type="InterPro" id="IPR039426">
    <property type="entry name" value="TonB-dep_rcpt-like"/>
</dbReference>
<keyword evidence="12 19" id="KW-0675">Receptor</keyword>
<dbReference type="Pfam" id="PF07715">
    <property type="entry name" value="Plug"/>
    <property type="match status" value="1"/>
</dbReference>
<comment type="similarity">
    <text evidence="2 14 16">Belongs to the TonB-dependent receptor family.</text>
</comment>
<evidence type="ECO:0000256" key="5">
    <source>
        <dbReference type="ARBA" id="ARBA00022496"/>
    </source>
</evidence>
<evidence type="ECO:0000256" key="7">
    <source>
        <dbReference type="ARBA" id="ARBA00022729"/>
    </source>
</evidence>
<dbReference type="CDD" id="cd01347">
    <property type="entry name" value="ligand_gated_channel"/>
    <property type="match status" value="1"/>
</dbReference>
<keyword evidence="20" id="KW-1185">Reference proteome</keyword>
<comment type="caution">
    <text evidence="19">The sequence shown here is derived from an EMBL/GenBank/DDBJ whole genome shotgun (WGS) entry which is preliminary data.</text>
</comment>
<sequence>MHHVIFKKKPLAAAVHFLLAVSVSAVVSLPHAAHAQAASPEAAAATRHYNIPAGPLTQALNHFAQSAGVLLSFEPELAAGKTTNGLNGSYSIKQGFDVLLQGSGLAGTPSGGNAYTLKRIPLAPLSGTETTLPEVKVTTTVADADMGQHLSAPVNSGALGSRSVLETPFSSTVVTKEDISERRITTLGELFTTDASVSDNSGAYGAWASYLTVRGLALDFQNSYRIDGKPFLSYVISLPYEHMEQIELLKGSSGFMYGFGSPGGLINYVTKKPTDTPLRSVGVGYSSKGLLSEYVDVGGRVGENGRFGYRLNATHEEGKTFNNGSLNRNSVSLALDARLTDKLSWDFQTILQDRKAVGQEPTIRTSLLGSALPSPIKNDNGRIVGGGTYADNNFRFYSTGLTYALAPDWKLSANYSYSSTKTRRNESVLRLTDSLGNYLDDHSDYGEAYQFNQWQAMLEGKFLTGSFEHQVVLGTSTLQLKNDYSSNGFYGLIGGGNLAAQNTNSYYSSGPLDLYRGGDVTQKALFASDTIKLSERISILAGLRYTDYSQNSYNPNGTPSSSYKQDGVKTPTLALMYKLAPNTMAYASYMESLEPGSSVGVGYANYRSMLDPLKSKQYEIGIKTNQADWSATAAMFRIEKKSEYGNSANVLVQDGTAIYQGIELGAAARLARNWNLGGSVMWLDSEYQNGFLYAGQRVAGAPDAVVAAQLAYTVPEVPGLKLNANMKYTGATMLRPSNNLQAPAYTLLNVGAVYETRINGYDTTFRVAINNATDKRYWMFQYSDYIKAGDPRSLTLNASLKF</sequence>
<evidence type="ECO:0000256" key="3">
    <source>
        <dbReference type="ARBA" id="ARBA00022448"/>
    </source>
</evidence>
<dbReference type="Proteomes" id="UP001596542">
    <property type="component" value="Unassembled WGS sequence"/>
</dbReference>
<keyword evidence="5" id="KW-0410">Iron transport</keyword>
<dbReference type="Pfam" id="PF00593">
    <property type="entry name" value="TonB_dep_Rec_b-barrel"/>
    <property type="match status" value="1"/>
</dbReference>
<dbReference type="SUPFAM" id="SSF56935">
    <property type="entry name" value="Porins"/>
    <property type="match status" value="1"/>
</dbReference>
<evidence type="ECO:0000256" key="15">
    <source>
        <dbReference type="PROSITE-ProRule" id="PRU10144"/>
    </source>
</evidence>
<feature type="short sequence motif" description="TonB C-terminal box" evidence="15">
    <location>
        <begin position="785"/>
        <end position="802"/>
    </location>
</feature>
<keyword evidence="11 14" id="KW-0472">Membrane</keyword>
<evidence type="ECO:0000256" key="16">
    <source>
        <dbReference type="RuleBase" id="RU003357"/>
    </source>
</evidence>
<evidence type="ECO:0000256" key="10">
    <source>
        <dbReference type="ARBA" id="ARBA00023077"/>
    </source>
</evidence>
<evidence type="ECO:0000256" key="6">
    <source>
        <dbReference type="ARBA" id="ARBA00022692"/>
    </source>
</evidence>
<protein>
    <submittedName>
        <fullName evidence="19">TonB-dependent siderophore receptor</fullName>
    </submittedName>
</protein>
<comment type="subcellular location">
    <subcellularLocation>
        <location evidence="1 14">Cell outer membrane</location>
        <topology evidence="1 14">Multi-pass membrane protein</topology>
    </subcellularLocation>
</comment>
<dbReference type="InterPro" id="IPR036942">
    <property type="entry name" value="Beta-barrel_TonB_sf"/>
</dbReference>
<proteinExistence type="inferred from homology"/>
<evidence type="ECO:0000313" key="19">
    <source>
        <dbReference type="EMBL" id="MFC7287122.1"/>
    </source>
</evidence>
<dbReference type="Gene3D" id="3.55.50.30">
    <property type="match status" value="1"/>
</dbReference>
<feature type="domain" description="Secretin/TonB short N-terminal" evidence="18">
    <location>
        <begin position="69"/>
        <end position="120"/>
    </location>
</feature>
<dbReference type="RefSeq" id="WP_382270238.1">
    <property type="nucleotide sequence ID" value="NZ_JBHTBU010000001.1"/>
</dbReference>
<evidence type="ECO:0000256" key="1">
    <source>
        <dbReference type="ARBA" id="ARBA00004571"/>
    </source>
</evidence>
<evidence type="ECO:0000256" key="14">
    <source>
        <dbReference type="PROSITE-ProRule" id="PRU01360"/>
    </source>
</evidence>
<dbReference type="Gene3D" id="2.40.170.20">
    <property type="entry name" value="TonB-dependent receptor, beta-barrel domain"/>
    <property type="match status" value="1"/>
</dbReference>
<name>A0ABW2I860_9BURK</name>
<evidence type="ECO:0000256" key="8">
    <source>
        <dbReference type="ARBA" id="ARBA00023004"/>
    </source>
</evidence>
<dbReference type="Gene3D" id="2.170.130.10">
    <property type="entry name" value="TonB-dependent receptor, plug domain"/>
    <property type="match status" value="1"/>
</dbReference>
<evidence type="ECO:0000256" key="4">
    <source>
        <dbReference type="ARBA" id="ARBA00022452"/>
    </source>
</evidence>
<dbReference type="InterPro" id="IPR037066">
    <property type="entry name" value="Plug_dom_sf"/>
</dbReference>
<dbReference type="PANTHER" id="PTHR32552:SF82">
    <property type="entry name" value="FCUA PROTEIN"/>
    <property type="match status" value="1"/>
</dbReference>
<dbReference type="SMART" id="SM00965">
    <property type="entry name" value="STN"/>
    <property type="match status" value="1"/>
</dbReference>
<evidence type="ECO:0000256" key="17">
    <source>
        <dbReference type="SAM" id="SignalP"/>
    </source>
</evidence>
<keyword evidence="9" id="KW-0406">Ion transport</keyword>
<evidence type="ECO:0000256" key="2">
    <source>
        <dbReference type="ARBA" id="ARBA00009810"/>
    </source>
</evidence>
<dbReference type="NCBIfam" id="TIGR01783">
    <property type="entry name" value="TonB-siderophor"/>
    <property type="match status" value="1"/>
</dbReference>
<evidence type="ECO:0000313" key="20">
    <source>
        <dbReference type="Proteomes" id="UP001596542"/>
    </source>
</evidence>
<dbReference type="InterPro" id="IPR010917">
    <property type="entry name" value="TonB_rcpt_CS"/>
</dbReference>
<gene>
    <name evidence="19" type="ORF">ACFQPC_03645</name>
</gene>
<evidence type="ECO:0000256" key="9">
    <source>
        <dbReference type="ARBA" id="ARBA00023065"/>
    </source>
</evidence>
<dbReference type="PANTHER" id="PTHR32552">
    <property type="entry name" value="FERRICHROME IRON RECEPTOR-RELATED"/>
    <property type="match status" value="1"/>
</dbReference>
<keyword evidence="13 14" id="KW-0998">Cell outer membrane</keyword>
<dbReference type="InterPro" id="IPR011662">
    <property type="entry name" value="Secretin/TonB_short_N"/>
</dbReference>
<keyword evidence="4 14" id="KW-1134">Transmembrane beta strand</keyword>